<evidence type="ECO:0000313" key="2">
    <source>
        <dbReference type="Proteomes" id="UP000006247"/>
    </source>
</evidence>
<organism evidence="1 2">
    <name type="scientific">Corynebacterium matruchotii ATCC 33806</name>
    <dbReference type="NCBI Taxonomy" id="566549"/>
    <lineage>
        <taxon>Bacteria</taxon>
        <taxon>Bacillati</taxon>
        <taxon>Actinomycetota</taxon>
        <taxon>Actinomycetes</taxon>
        <taxon>Mycobacteriales</taxon>
        <taxon>Corynebacteriaceae</taxon>
        <taxon>Corynebacterium</taxon>
    </lineage>
</organism>
<comment type="caution">
    <text evidence="1">The sequence shown here is derived from an EMBL/GenBank/DDBJ whole genome shotgun (WGS) entry which is preliminary data.</text>
</comment>
<name>C0E5S9_9CORY</name>
<protein>
    <submittedName>
        <fullName evidence="1">Uncharacterized protein</fullName>
    </submittedName>
</protein>
<evidence type="ECO:0000313" key="1">
    <source>
        <dbReference type="EMBL" id="EEG26128.1"/>
    </source>
</evidence>
<sequence length="43" mass="4890">MGKFGLPAKYEVWQMICRESMDGLYGGNASRCIGQYRGYIPIE</sequence>
<dbReference type="AlphaFoldDB" id="C0E5S9"/>
<accession>C0E5S9</accession>
<dbReference type="EMBL" id="ACEB01000037">
    <property type="protein sequence ID" value="EEG26128.1"/>
    <property type="molecule type" value="Genomic_DNA"/>
</dbReference>
<dbReference type="Proteomes" id="UP000006247">
    <property type="component" value="Unassembled WGS sequence"/>
</dbReference>
<dbReference type="HOGENOM" id="CLU_3232380_0_0_11"/>
<reference evidence="1 2" key="1">
    <citation type="submission" date="2009-01" db="EMBL/GenBank/DDBJ databases">
        <authorList>
            <person name="Fulton L."/>
            <person name="Clifton S."/>
            <person name="Chinwalla A.T."/>
            <person name="Mitreva M."/>
            <person name="Sodergren E."/>
            <person name="Weinstock G."/>
            <person name="Clifton S."/>
            <person name="Dooling D.J."/>
            <person name="Fulton B."/>
            <person name="Minx P."/>
            <person name="Pepin K.H."/>
            <person name="Johnson M."/>
            <person name="Bhonagiri V."/>
            <person name="Nash W.E."/>
            <person name="Mardis E.R."/>
            <person name="Wilson R.K."/>
        </authorList>
    </citation>
    <scope>NUCLEOTIDE SEQUENCE [LARGE SCALE GENOMIC DNA]</scope>
    <source>
        <strain evidence="1 2">ATCC 33806</strain>
    </source>
</reference>
<proteinExistence type="predicted"/>
<gene>
    <name evidence="1" type="ORF">CORMATOL_02361</name>
</gene>